<organism evidence="5 6">
    <name type="scientific">Potamilus streckersoni</name>
    <dbReference type="NCBI Taxonomy" id="2493646"/>
    <lineage>
        <taxon>Eukaryota</taxon>
        <taxon>Metazoa</taxon>
        <taxon>Spiralia</taxon>
        <taxon>Lophotrochozoa</taxon>
        <taxon>Mollusca</taxon>
        <taxon>Bivalvia</taxon>
        <taxon>Autobranchia</taxon>
        <taxon>Heteroconchia</taxon>
        <taxon>Palaeoheterodonta</taxon>
        <taxon>Unionida</taxon>
        <taxon>Unionoidea</taxon>
        <taxon>Unionidae</taxon>
        <taxon>Ambleminae</taxon>
        <taxon>Lampsilini</taxon>
        <taxon>Potamilus</taxon>
    </lineage>
</organism>
<reference evidence="5" key="3">
    <citation type="submission" date="2023-05" db="EMBL/GenBank/DDBJ databases">
        <authorList>
            <person name="Smith C.H."/>
        </authorList>
    </citation>
    <scope>NUCLEOTIDE SEQUENCE</scope>
    <source>
        <strain evidence="5">CHS0354</strain>
        <tissue evidence="5">Mantle</tissue>
    </source>
</reference>
<dbReference type="GO" id="GO:0031012">
    <property type="term" value="C:extracellular matrix"/>
    <property type="evidence" value="ECO:0007669"/>
    <property type="project" value="TreeGrafter"/>
</dbReference>
<dbReference type="PROSITE" id="PS51450">
    <property type="entry name" value="LRR"/>
    <property type="match status" value="2"/>
</dbReference>
<dbReference type="GO" id="GO:0005615">
    <property type="term" value="C:extracellular space"/>
    <property type="evidence" value="ECO:0007669"/>
    <property type="project" value="TreeGrafter"/>
</dbReference>
<reference evidence="5" key="2">
    <citation type="journal article" date="2021" name="Genome Biol. Evol.">
        <title>Developing a high-quality reference genome for a parasitic bivalve with doubly uniparental inheritance (Bivalvia: Unionida).</title>
        <authorList>
            <person name="Smith C.H."/>
        </authorList>
    </citation>
    <scope>NUCLEOTIDE SEQUENCE</scope>
    <source>
        <strain evidence="5">CHS0354</strain>
        <tissue evidence="5">Mantle</tissue>
    </source>
</reference>
<evidence type="ECO:0000256" key="3">
    <source>
        <dbReference type="ARBA" id="ARBA00022737"/>
    </source>
</evidence>
<proteinExistence type="predicted"/>
<keyword evidence="1" id="KW-0433">Leucine-rich repeat</keyword>
<keyword evidence="2 4" id="KW-0732">Signal</keyword>
<dbReference type="Pfam" id="PF13855">
    <property type="entry name" value="LRR_8"/>
    <property type="match status" value="2"/>
</dbReference>
<dbReference type="AlphaFoldDB" id="A0AAE0VQ78"/>
<gene>
    <name evidence="5" type="ORF">CHS0354_022675</name>
</gene>
<keyword evidence="3" id="KW-0677">Repeat</keyword>
<dbReference type="InterPro" id="IPR001611">
    <property type="entry name" value="Leu-rich_rpt"/>
</dbReference>
<sequence>MYSAVRAGSLLFVLGLLYMVSSAVVWDETQDCPIAKIYCHCVNQFEIDCSGRNLSRIPYSGYTTWSYRVIDLRNNQITRLSKSDFNNINVSEILLDNNYISSIENDTFQNLRNDLRLLDLEHNQLTYLPPELGTLGKLEFLDLRENNIPSIGFNDMIMRQMGDYMRKFYFGHMQLDEWPLSIRHFQQLRQLELYGGIMSQLPVSAFQGFEWTITDLSIRNTKLISVPIALQDLHNVETFHFDDNTLVGDAGILAPAFAGMVKSVKTLTLENDSLTDFPDILLTLQTVQSLSLARNKLEFVSDASVRKIASPNLTNLNLEECDLDRIPGALSQLTSLLELDLSKNRIHTIERNDLQQLYKMLTLSFNNNPVAYVSNSSFGDLFSLQRLEMRNTNLILVPEAIRNMPHLQMVDFSGPTPVIECNCQHMIWLYNHLLSNNRLIVQGECETIAVSIQDYARVRVPQYCNP</sequence>
<evidence type="ECO:0000313" key="6">
    <source>
        <dbReference type="Proteomes" id="UP001195483"/>
    </source>
</evidence>
<evidence type="ECO:0000313" key="5">
    <source>
        <dbReference type="EMBL" id="KAK3586543.1"/>
    </source>
</evidence>
<dbReference type="EMBL" id="JAEAOA010001380">
    <property type="protein sequence ID" value="KAK3586543.1"/>
    <property type="molecule type" value="Genomic_DNA"/>
</dbReference>
<reference evidence="5" key="1">
    <citation type="journal article" date="2021" name="Genome Biol. Evol.">
        <title>A High-Quality Reference Genome for a Parasitic Bivalve with Doubly Uniparental Inheritance (Bivalvia: Unionida).</title>
        <authorList>
            <person name="Smith C.H."/>
        </authorList>
    </citation>
    <scope>NUCLEOTIDE SEQUENCE</scope>
    <source>
        <strain evidence="5">CHS0354</strain>
    </source>
</reference>
<dbReference type="SMART" id="SM00369">
    <property type="entry name" value="LRR_TYP"/>
    <property type="match status" value="8"/>
</dbReference>
<dbReference type="InterPro" id="IPR032675">
    <property type="entry name" value="LRR_dom_sf"/>
</dbReference>
<keyword evidence="6" id="KW-1185">Reference proteome</keyword>
<feature type="chain" id="PRO_5042211327" evidence="4">
    <location>
        <begin position="24"/>
        <end position="466"/>
    </location>
</feature>
<dbReference type="Gene3D" id="3.80.10.10">
    <property type="entry name" value="Ribonuclease Inhibitor"/>
    <property type="match status" value="3"/>
</dbReference>
<dbReference type="PANTHER" id="PTHR24373">
    <property type="entry name" value="SLIT RELATED LEUCINE-RICH REPEAT NEURONAL PROTEIN"/>
    <property type="match status" value="1"/>
</dbReference>
<dbReference type="PANTHER" id="PTHR24373:SF370">
    <property type="entry name" value="FISH-LIPS, ISOFORM E"/>
    <property type="match status" value="1"/>
</dbReference>
<dbReference type="InterPro" id="IPR050328">
    <property type="entry name" value="Dev_Immune_Receptor"/>
</dbReference>
<name>A0AAE0VQ78_9BIVA</name>
<dbReference type="InterPro" id="IPR003591">
    <property type="entry name" value="Leu-rich_rpt_typical-subtyp"/>
</dbReference>
<feature type="signal peptide" evidence="4">
    <location>
        <begin position="1"/>
        <end position="23"/>
    </location>
</feature>
<evidence type="ECO:0000256" key="4">
    <source>
        <dbReference type="SAM" id="SignalP"/>
    </source>
</evidence>
<comment type="caution">
    <text evidence="5">The sequence shown here is derived from an EMBL/GenBank/DDBJ whole genome shotgun (WGS) entry which is preliminary data.</text>
</comment>
<evidence type="ECO:0000256" key="2">
    <source>
        <dbReference type="ARBA" id="ARBA00022729"/>
    </source>
</evidence>
<accession>A0AAE0VQ78</accession>
<dbReference type="SUPFAM" id="SSF52058">
    <property type="entry name" value="L domain-like"/>
    <property type="match status" value="2"/>
</dbReference>
<protein>
    <submittedName>
        <fullName evidence="5">Uncharacterized protein</fullName>
    </submittedName>
</protein>
<evidence type="ECO:0000256" key="1">
    <source>
        <dbReference type="ARBA" id="ARBA00022614"/>
    </source>
</evidence>
<dbReference type="Proteomes" id="UP001195483">
    <property type="component" value="Unassembled WGS sequence"/>
</dbReference>